<evidence type="ECO:0000259" key="4">
    <source>
        <dbReference type="Pfam" id="PF01229"/>
    </source>
</evidence>
<keyword evidence="3" id="KW-0326">Glycosidase</keyword>
<comment type="similarity">
    <text evidence="1">Belongs to the glycosyl hydrolase 39 family.</text>
</comment>
<dbReference type="GO" id="GO:0016798">
    <property type="term" value="F:hydrolase activity, acting on glycosyl bonds"/>
    <property type="evidence" value="ECO:0007669"/>
    <property type="project" value="UniProtKB-KW"/>
</dbReference>
<evidence type="ECO:0000256" key="2">
    <source>
        <dbReference type="ARBA" id="ARBA00022801"/>
    </source>
</evidence>
<dbReference type="SUPFAM" id="SSF51445">
    <property type="entry name" value="(Trans)glycosidases"/>
    <property type="match status" value="1"/>
</dbReference>
<protein>
    <recommendedName>
        <fullName evidence="4">Glycosyl hydrolases family 39 N-terminal catalytic domain-containing protein</fullName>
    </recommendedName>
</protein>
<evidence type="ECO:0000313" key="6">
    <source>
        <dbReference type="Proteomes" id="UP000177871"/>
    </source>
</evidence>
<dbReference type="InterPro" id="IPR017853">
    <property type="entry name" value="GH"/>
</dbReference>
<proteinExistence type="inferred from homology"/>
<dbReference type="AlphaFoldDB" id="A0A1F6A3C2"/>
<dbReference type="STRING" id="1798381.A2721_00065"/>
<dbReference type="InterPro" id="IPR049166">
    <property type="entry name" value="GH39_cat"/>
</dbReference>
<dbReference type="Pfam" id="PF01229">
    <property type="entry name" value="Glyco_hydro_39"/>
    <property type="match status" value="1"/>
</dbReference>
<evidence type="ECO:0000256" key="3">
    <source>
        <dbReference type="ARBA" id="ARBA00023295"/>
    </source>
</evidence>
<comment type="caution">
    <text evidence="5">The sequence shown here is derived from an EMBL/GenBank/DDBJ whole genome shotgun (WGS) entry which is preliminary data.</text>
</comment>
<feature type="domain" description="Glycosyl hydrolases family 39 N-terminal catalytic" evidence="4">
    <location>
        <begin position="139"/>
        <end position="225"/>
    </location>
</feature>
<evidence type="ECO:0000313" key="5">
    <source>
        <dbReference type="EMBL" id="OGG19218.1"/>
    </source>
</evidence>
<name>A0A1F6A3C2_9BACT</name>
<sequence length="446" mass="49912">MSKAFPFLALFLLIIVALLTFNLSQQNQNPQTSAKTDAEKIVIDLSAPTGPVTHKAAAILHSLTPTGPRINLVSPLKLQTIRDPVYNLPDYYSYFQSLGLTIEAELPDKYATYKKSNHWPCDNGDCSAWKTYTKDQAKYVRDHNLSVRWDIWNEPDNQDFWRRSFDQYLQMWKAAHKSLRSVDPNAVIVGPSMTWFSRDWLDKFLTFAKKENVLPNILSWHENTDNDLHQIENHVKIAQDLIAEKGVGPMELEVNEAISANYAFKPGAVVTYLAQAERTALISFSRTCWLEGSEQSSSDCFNNSLDGLLNANSQPRSVWHVYRYYGTLNGQMLSASKTASFDAVSAINTPENSVRTVIGNFTASPHSLTLVFKGISATQLHSPAGVAVITRRIPNSSGNPLAKAILESKKYYSVTGDKITVNLQLAAFEAVMIRLRPDTTETADEE</sequence>
<keyword evidence="2" id="KW-0378">Hydrolase</keyword>
<reference evidence="5 6" key="1">
    <citation type="journal article" date="2016" name="Nat. Commun.">
        <title>Thousands of microbial genomes shed light on interconnected biogeochemical processes in an aquifer system.</title>
        <authorList>
            <person name="Anantharaman K."/>
            <person name="Brown C.T."/>
            <person name="Hug L.A."/>
            <person name="Sharon I."/>
            <person name="Castelle C.J."/>
            <person name="Probst A.J."/>
            <person name="Thomas B.C."/>
            <person name="Singh A."/>
            <person name="Wilkins M.J."/>
            <person name="Karaoz U."/>
            <person name="Brodie E.L."/>
            <person name="Williams K.H."/>
            <person name="Hubbard S.S."/>
            <person name="Banfield J.F."/>
        </authorList>
    </citation>
    <scope>NUCLEOTIDE SEQUENCE [LARGE SCALE GENOMIC DNA]</scope>
</reference>
<gene>
    <name evidence="5" type="ORF">A2721_00065</name>
</gene>
<dbReference type="Gene3D" id="3.20.20.80">
    <property type="entry name" value="Glycosidases"/>
    <property type="match status" value="1"/>
</dbReference>
<dbReference type="EMBL" id="MFJK01000008">
    <property type="protein sequence ID" value="OGG19218.1"/>
    <property type="molecule type" value="Genomic_DNA"/>
</dbReference>
<dbReference type="Proteomes" id="UP000177871">
    <property type="component" value="Unassembled WGS sequence"/>
</dbReference>
<evidence type="ECO:0000256" key="1">
    <source>
        <dbReference type="ARBA" id="ARBA00008875"/>
    </source>
</evidence>
<accession>A0A1F6A3C2</accession>
<organism evidence="5 6">
    <name type="scientific">Candidatus Gottesmanbacteria bacterium RIFCSPHIGHO2_01_FULL_47_48</name>
    <dbReference type="NCBI Taxonomy" id="1798381"/>
    <lineage>
        <taxon>Bacteria</taxon>
        <taxon>Candidatus Gottesmaniibacteriota</taxon>
    </lineage>
</organism>